<dbReference type="AlphaFoldDB" id="A0A1E5L7B0"/>
<keyword evidence="1" id="KW-0472">Membrane</keyword>
<evidence type="ECO:0000313" key="2">
    <source>
        <dbReference type="EMBL" id="OEH86025.1"/>
    </source>
</evidence>
<sequence length="76" mass="8262">MTWGFIVQKTFTDGNGWILFALLALGFVAWVAMLVLGAFNKASIKNLVGTVSFFIALGLVLGVVIDVLNKLIKFTQ</sequence>
<organism evidence="2 3">
    <name type="scientific">Desulfuribacillus stibiiarsenatis</name>
    <dbReference type="NCBI Taxonomy" id="1390249"/>
    <lineage>
        <taxon>Bacteria</taxon>
        <taxon>Bacillati</taxon>
        <taxon>Bacillota</taxon>
        <taxon>Desulfuribacillia</taxon>
        <taxon>Desulfuribacillales</taxon>
        <taxon>Desulfuribacillaceae</taxon>
        <taxon>Desulfuribacillus</taxon>
    </lineage>
</organism>
<gene>
    <name evidence="2" type="ORF">BHU72_14830</name>
</gene>
<protein>
    <submittedName>
        <fullName evidence="2">Uncharacterized protein</fullName>
    </submittedName>
</protein>
<accession>A0A1E5L7B0</accession>
<keyword evidence="1" id="KW-1133">Transmembrane helix</keyword>
<keyword evidence="1" id="KW-0812">Transmembrane</keyword>
<evidence type="ECO:0000313" key="3">
    <source>
        <dbReference type="Proteomes" id="UP000095255"/>
    </source>
</evidence>
<dbReference type="Proteomes" id="UP000095255">
    <property type="component" value="Unassembled WGS sequence"/>
</dbReference>
<comment type="caution">
    <text evidence="2">The sequence shown here is derived from an EMBL/GenBank/DDBJ whole genome shotgun (WGS) entry which is preliminary data.</text>
</comment>
<dbReference type="RefSeq" id="WP_069701626.1">
    <property type="nucleotide sequence ID" value="NZ_MJAT01000009.1"/>
</dbReference>
<evidence type="ECO:0000256" key="1">
    <source>
        <dbReference type="SAM" id="Phobius"/>
    </source>
</evidence>
<dbReference type="STRING" id="1390249.BHU72_14830"/>
<keyword evidence="3" id="KW-1185">Reference proteome</keyword>
<dbReference type="EMBL" id="MJAT01000009">
    <property type="protein sequence ID" value="OEH86025.1"/>
    <property type="molecule type" value="Genomic_DNA"/>
</dbReference>
<feature type="transmembrane region" description="Helical" evidence="1">
    <location>
        <begin position="46"/>
        <end position="65"/>
    </location>
</feature>
<reference evidence="2 3" key="1">
    <citation type="submission" date="2016-09" db="EMBL/GenBank/DDBJ databases">
        <title>Desulfuribacillus arsenicus sp. nov., an obligately anaerobic, dissimilatory arsenic- and antimonate-reducing bacterium isolated from anoxic sediments.</title>
        <authorList>
            <person name="Abin C.A."/>
            <person name="Hollibaugh J.T."/>
        </authorList>
    </citation>
    <scope>NUCLEOTIDE SEQUENCE [LARGE SCALE GENOMIC DNA]</scope>
    <source>
        <strain evidence="2 3">MLFW-2</strain>
    </source>
</reference>
<proteinExistence type="predicted"/>
<name>A0A1E5L7B0_9FIRM</name>
<feature type="transmembrane region" description="Helical" evidence="1">
    <location>
        <begin position="17"/>
        <end position="39"/>
    </location>
</feature>